<dbReference type="InterPro" id="IPR019734">
    <property type="entry name" value="TPR_rpt"/>
</dbReference>
<name>A0A5K8A7L1_9BACT</name>
<keyword evidence="7 8" id="KW-0802">TPR repeat</keyword>
<proteinExistence type="inferred from homology"/>
<comment type="pathway">
    <text evidence="1">Protein modification; protein glycosylation.</text>
</comment>
<evidence type="ECO:0000256" key="7">
    <source>
        <dbReference type="ARBA" id="ARBA00022803"/>
    </source>
</evidence>
<organism evidence="10 11">
    <name type="scientific">Desulfosarcina ovata subsp. ovata</name>
    <dbReference type="NCBI Taxonomy" id="2752305"/>
    <lineage>
        <taxon>Bacteria</taxon>
        <taxon>Pseudomonadati</taxon>
        <taxon>Thermodesulfobacteriota</taxon>
        <taxon>Desulfobacteria</taxon>
        <taxon>Desulfobacterales</taxon>
        <taxon>Desulfosarcinaceae</taxon>
        <taxon>Desulfosarcina</taxon>
    </lineage>
</organism>
<evidence type="ECO:0000259" key="9">
    <source>
        <dbReference type="Pfam" id="PF13844"/>
    </source>
</evidence>
<dbReference type="PANTHER" id="PTHR44998">
    <property type="match status" value="1"/>
</dbReference>
<evidence type="ECO:0000256" key="3">
    <source>
        <dbReference type="ARBA" id="ARBA00011970"/>
    </source>
</evidence>
<feature type="repeat" description="TPR" evidence="8">
    <location>
        <begin position="225"/>
        <end position="258"/>
    </location>
</feature>
<dbReference type="Gene3D" id="1.25.40.10">
    <property type="entry name" value="Tetratricopeptide repeat domain"/>
    <property type="match status" value="4"/>
</dbReference>
<dbReference type="Proteomes" id="UP000422108">
    <property type="component" value="Chromosome"/>
</dbReference>
<dbReference type="PROSITE" id="PS50005">
    <property type="entry name" value="TPR"/>
    <property type="match status" value="7"/>
</dbReference>
<feature type="repeat" description="TPR" evidence="8">
    <location>
        <begin position="293"/>
        <end position="326"/>
    </location>
</feature>
<dbReference type="InterPro" id="IPR011990">
    <property type="entry name" value="TPR-like_helical_dom_sf"/>
</dbReference>
<evidence type="ECO:0000256" key="2">
    <source>
        <dbReference type="ARBA" id="ARBA00005386"/>
    </source>
</evidence>
<dbReference type="Pfam" id="PF13844">
    <property type="entry name" value="Glyco_transf_41"/>
    <property type="match status" value="1"/>
</dbReference>
<feature type="repeat" description="TPR" evidence="8">
    <location>
        <begin position="157"/>
        <end position="190"/>
    </location>
</feature>
<feature type="repeat" description="TPR" evidence="8">
    <location>
        <begin position="123"/>
        <end position="156"/>
    </location>
</feature>
<feature type="repeat" description="TPR" evidence="8">
    <location>
        <begin position="89"/>
        <end position="122"/>
    </location>
</feature>
<keyword evidence="5 10" id="KW-0808">Transferase</keyword>
<dbReference type="PROSITE" id="PS50293">
    <property type="entry name" value="TPR_REGION"/>
    <property type="match status" value="4"/>
</dbReference>
<comment type="similarity">
    <text evidence="2">Belongs to the glycosyltransferase 41 family. O-GlcNAc transferase subfamily.</text>
</comment>
<dbReference type="Pfam" id="PF13431">
    <property type="entry name" value="TPR_17"/>
    <property type="match status" value="1"/>
</dbReference>
<feature type="repeat" description="TPR" evidence="8">
    <location>
        <begin position="191"/>
        <end position="224"/>
    </location>
</feature>
<evidence type="ECO:0000256" key="4">
    <source>
        <dbReference type="ARBA" id="ARBA00022676"/>
    </source>
</evidence>
<dbReference type="Pfam" id="PF13432">
    <property type="entry name" value="TPR_16"/>
    <property type="match status" value="1"/>
</dbReference>
<evidence type="ECO:0000313" key="10">
    <source>
        <dbReference type="EMBL" id="BBO88354.1"/>
    </source>
</evidence>
<accession>A0A5K8A7L1</accession>
<dbReference type="InterPro" id="IPR029489">
    <property type="entry name" value="OGT/SEC/SPY_C"/>
</dbReference>
<dbReference type="Pfam" id="PF13414">
    <property type="entry name" value="TPR_11"/>
    <property type="match status" value="1"/>
</dbReference>
<dbReference type="AlphaFoldDB" id="A0A5K8A7L1"/>
<dbReference type="EMBL" id="AP021879">
    <property type="protein sequence ID" value="BBO88354.1"/>
    <property type="molecule type" value="Genomic_DNA"/>
</dbReference>
<dbReference type="EC" id="2.4.1.255" evidence="3"/>
<feature type="repeat" description="TPR" evidence="8">
    <location>
        <begin position="259"/>
        <end position="292"/>
    </location>
</feature>
<dbReference type="Gene3D" id="3.40.50.2000">
    <property type="entry name" value="Glycogen Phosphorylase B"/>
    <property type="match status" value="1"/>
</dbReference>
<dbReference type="Gene3D" id="3.30.720.150">
    <property type="match status" value="1"/>
</dbReference>
<keyword evidence="4" id="KW-0328">Glycosyltransferase</keyword>
<keyword evidence="11" id="KW-1185">Reference proteome</keyword>
<dbReference type="Pfam" id="PF13424">
    <property type="entry name" value="TPR_12"/>
    <property type="match status" value="1"/>
</dbReference>
<gene>
    <name evidence="10" type="ORF">DSCOOX_15340</name>
</gene>
<dbReference type="PANTHER" id="PTHR44998:SF1">
    <property type="entry name" value="UDP-N-ACETYLGLUCOSAMINE--PEPTIDE N-ACETYLGLUCOSAMINYLTRANSFERASE 110 KDA SUBUNIT"/>
    <property type="match status" value="1"/>
</dbReference>
<evidence type="ECO:0000256" key="1">
    <source>
        <dbReference type="ARBA" id="ARBA00004922"/>
    </source>
</evidence>
<dbReference type="GO" id="GO:0006493">
    <property type="term" value="P:protein O-linked glycosylation"/>
    <property type="evidence" value="ECO:0007669"/>
    <property type="project" value="TreeGrafter"/>
</dbReference>
<dbReference type="SMART" id="SM00028">
    <property type="entry name" value="TPR"/>
    <property type="match status" value="9"/>
</dbReference>
<evidence type="ECO:0000256" key="6">
    <source>
        <dbReference type="ARBA" id="ARBA00022737"/>
    </source>
</evidence>
<dbReference type="GO" id="GO:0097363">
    <property type="term" value="F:protein O-acetylglucosaminyltransferase activity"/>
    <property type="evidence" value="ECO:0007669"/>
    <property type="project" value="UniProtKB-EC"/>
</dbReference>
<keyword evidence="6" id="KW-0677">Repeat</keyword>
<dbReference type="UniPathway" id="UPA00378"/>
<reference evidence="10 11" key="1">
    <citation type="submission" date="2019-11" db="EMBL/GenBank/DDBJ databases">
        <title>Comparative genomics of hydrocarbon-degrading Desulfosarcina strains.</title>
        <authorList>
            <person name="Watanabe M."/>
            <person name="Kojima H."/>
            <person name="Fukui M."/>
        </authorList>
    </citation>
    <scope>NUCLEOTIDE SEQUENCE [LARGE SCALE GENOMIC DNA]</scope>
    <source>
        <strain evidence="11">oXyS1</strain>
    </source>
</reference>
<protein>
    <recommendedName>
        <fullName evidence="3">protein O-GlcNAc transferase</fullName>
        <ecNumber evidence="3">2.4.1.255</ecNumber>
    </recommendedName>
</protein>
<feature type="domain" description="O-GlcNAc transferase C-terminal" evidence="9">
    <location>
        <begin position="578"/>
        <end position="762"/>
    </location>
</feature>
<dbReference type="SUPFAM" id="SSF48452">
    <property type="entry name" value="TPR-like"/>
    <property type="match status" value="1"/>
</dbReference>
<evidence type="ECO:0000256" key="5">
    <source>
        <dbReference type="ARBA" id="ARBA00022679"/>
    </source>
</evidence>
<dbReference type="Gene3D" id="3.40.50.11380">
    <property type="match status" value="2"/>
</dbReference>
<evidence type="ECO:0000256" key="8">
    <source>
        <dbReference type="PROSITE-ProRule" id="PRU00339"/>
    </source>
</evidence>
<sequence>MTVRLCENNMKAGYSNKSIKIKKWLRQSLWAYQDGDLKRSKGYCKKVFKLDASNADAFHLMGINYIKDGRFDDALSMVDNAIKSDVTFSDFHRTRARILTNLNRSEDALLSYRKAISINPEDDTSVYETGALYQQLKKFESAFSCYQKCLELNPKFSACYNNLGLIYKHQENYEKAISSLLSAVEIDPSLKQAYNNLGIIYKDVGEVQQAIKSFSTAIKLSPNYAEAFFNMGVLLDEIGRFEAAINCFNQVVRIDPGFNGIYNNFGIVFQKMGRTEDAVRCLNKAIELEPDNAYAFHNIGIIFFQNNKLQLAIDHTKQAIKLTNGEKQKYYYNLFEQLRAASCWDELVEIEKRINAITINQLDAEKIPDESPFLALTRSEDRQRNLRIASKWSASIRDKTKRFHRPFQFQTKSKNRIIIGFLSNRFRNAATGHLMAGMFKYFDKNSFETHCYSWGEDDNSYFRKTIENSVDRFIDITNLGFFDAAYLIHKNKVDILFDLKGFTRNNRMEICSLKPAPIQIAYMNFNGTSGSNYYDYLMADSIVIPESHLNDYSEKIIYMPNTFMVADNAIMTHLKKKTRRSEDLPEDKVILCSFNQAYKIEAELFDCWMTVLKEVPESILWMIEDSDLVVENLKHRAIKKGVDPNRIIFSRRMDKLDHLSRLQLADLALDTWTCNGHTSTVDALLAGVPVVTKMGNHFASRVSASILKAIGLDSMISTGKKEYQNIIIEKARDRNKLSSVKLLLGNFRTSQPLFDTKRFVRSLEYGLREIWAIYRSGDKAQNINISDMLSNK</sequence>
<evidence type="ECO:0000313" key="11">
    <source>
        <dbReference type="Proteomes" id="UP000422108"/>
    </source>
</evidence>